<protein>
    <submittedName>
        <fullName evidence="2">Protein PHYLLO, chloroplastic</fullName>
    </submittedName>
</protein>
<comment type="caution">
    <text evidence="2">The sequence shown here is derived from an EMBL/GenBank/DDBJ whole genome shotgun (WGS) entry which is preliminary data.</text>
</comment>
<dbReference type="Proteomes" id="UP000516437">
    <property type="component" value="Chromosome 7"/>
</dbReference>
<dbReference type="InterPro" id="IPR044250">
    <property type="entry name" value="MenF-like"/>
</dbReference>
<dbReference type="OrthoDB" id="8119704at2759"/>
<dbReference type="AlphaFoldDB" id="A0A6A1V1J9"/>
<gene>
    <name evidence="2" type="ORF">CJ030_MR7G015974</name>
</gene>
<evidence type="ECO:0000313" key="2">
    <source>
        <dbReference type="EMBL" id="KAB1206559.1"/>
    </source>
</evidence>
<name>A0A6A1V1J9_9ROSI</name>
<dbReference type="EMBL" id="RXIC02000025">
    <property type="protein sequence ID" value="KAB1206559.1"/>
    <property type="molecule type" value="Genomic_DNA"/>
</dbReference>
<organism evidence="2 3">
    <name type="scientific">Morella rubra</name>
    <name type="common">Chinese bayberry</name>
    <dbReference type="NCBI Taxonomy" id="262757"/>
    <lineage>
        <taxon>Eukaryota</taxon>
        <taxon>Viridiplantae</taxon>
        <taxon>Streptophyta</taxon>
        <taxon>Embryophyta</taxon>
        <taxon>Tracheophyta</taxon>
        <taxon>Spermatophyta</taxon>
        <taxon>Magnoliopsida</taxon>
        <taxon>eudicotyledons</taxon>
        <taxon>Gunneridae</taxon>
        <taxon>Pentapetalae</taxon>
        <taxon>rosids</taxon>
        <taxon>fabids</taxon>
        <taxon>Fagales</taxon>
        <taxon>Myricaceae</taxon>
        <taxon>Morella</taxon>
    </lineage>
</organism>
<reference evidence="2 3" key="1">
    <citation type="journal article" date="2019" name="Plant Biotechnol. J.">
        <title>The red bayberry genome and genetic basis of sex determination.</title>
        <authorList>
            <person name="Jia H.M."/>
            <person name="Jia H.J."/>
            <person name="Cai Q.L."/>
            <person name="Wang Y."/>
            <person name="Zhao H.B."/>
            <person name="Yang W.F."/>
            <person name="Wang G.Y."/>
            <person name="Li Y.H."/>
            <person name="Zhan D.L."/>
            <person name="Shen Y.T."/>
            <person name="Niu Q.F."/>
            <person name="Chang L."/>
            <person name="Qiu J."/>
            <person name="Zhao L."/>
            <person name="Xie H.B."/>
            <person name="Fu W.Y."/>
            <person name="Jin J."/>
            <person name="Li X.W."/>
            <person name="Jiao Y."/>
            <person name="Zhou C.C."/>
            <person name="Tu T."/>
            <person name="Chai C.Y."/>
            <person name="Gao J.L."/>
            <person name="Fan L.J."/>
            <person name="van de Weg E."/>
            <person name="Wang J.Y."/>
            <person name="Gao Z.S."/>
        </authorList>
    </citation>
    <scope>NUCLEOTIDE SEQUENCE [LARGE SCALE GENOMIC DNA]</scope>
    <source>
        <tissue evidence="2">Leaves</tissue>
    </source>
</reference>
<feature type="region of interest" description="Disordered" evidence="1">
    <location>
        <begin position="187"/>
        <end position="207"/>
    </location>
</feature>
<accession>A0A6A1V1J9</accession>
<proteinExistence type="predicted"/>
<evidence type="ECO:0000313" key="3">
    <source>
        <dbReference type="Proteomes" id="UP000516437"/>
    </source>
</evidence>
<dbReference type="PANTHER" id="PTHR47253">
    <property type="match status" value="1"/>
</dbReference>
<sequence length="207" mass="22525">MKSQISPAHSLFSPLSNLHCRTKRSLRRLKPPPSLTFLGGNSLHFHLLGLPPQNSTPVVVEAVTLDGPLIEIGEFSGIEDGDVVFETCIARTLPPALTLEQGLRRIKEAVETMKINPPSSAGGIFRFQVAVPPSPKALNWFCCQPESSVYPLFFLSKDTDNPTYKSLYLRESRGVFGIGAAIYFTNSSSSSTSTSGDRGSTKRLKGQ</sequence>
<dbReference type="GO" id="GO:0042372">
    <property type="term" value="P:phylloquinone biosynthetic process"/>
    <property type="evidence" value="ECO:0007669"/>
    <property type="project" value="TreeGrafter"/>
</dbReference>
<dbReference type="PANTHER" id="PTHR47253:SF6">
    <property type="entry name" value="OS02G0581400 PROTEIN"/>
    <property type="match status" value="1"/>
</dbReference>
<dbReference type="GO" id="GO:0008909">
    <property type="term" value="F:isochorismate synthase activity"/>
    <property type="evidence" value="ECO:0007669"/>
    <property type="project" value="InterPro"/>
</dbReference>
<keyword evidence="3" id="KW-1185">Reference proteome</keyword>
<evidence type="ECO:0000256" key="1">
    <source>
        <dbReference type="SAM" id="MobiDB-lite"/>
    </source>
</evidence>
<dbReference type="GO" id="GO:0009536">
    <property type="term" value="C:plastid"/>
    <property type="evidence" value="ECO:0007669"/>
    <property type="project" value="TreeGrafter"/>
</dbReference>